<gene>
    <name evidence="2" type="ORF">QEH52_06200</name>
</gene>
<comment type="caution">
    <text evidence="2">The sequence shown here is derived from an EMBL/GenBank/DDBJ whole genome shotgun (WGS) entry which is preliminary data.</text>
</comment>
<feature type="chain" id="PRO_5045566710" description="PEP-CTERM protein-sorting domain-containing protein" evidence="1">
    <location>
        <begin position="27"/>
        <end position="201"/>
    </location>
</feature>
<evidence type="ECO:0000256" key="1">
    <source>
        <dbReference type="SAM" id="SignalP"/>
    </source>
</evidence>
<dbReference type="EMBL" id="JARXHW010000010">
    <property type="protein sequence ID" value="MDQ8207090.1"/>
    <property type="molecule type" value="Genomic_DNA"/>
</dbReference>
<sequence length="201" mass="20374">MKSFLLHKKYTAFAVGSLLAVSSASANLSFVIDEFTSDVLTITISGVSELAGTTPVNDFALFLADTGGTSSFFSSTGIVAVLTPDGAATTLGAADLSGNVETIDYLPTGGTVAIMPFDMSLTTGMSFGSDTTLSFAGVGLFDPSAITGELGLYWGTGVAPDLNPSAGVLQDSVAVPELSSSSLVLGLFALGACSVFTRRRA</sequence>
<keyword evidence="3" id="KW-1185">Reference proteome</keyword>
<evidence type="ECO:0008006" key="4">
    <source>
        <dbReference type="Google" id="ProtNLM"/>
    </source>
</evidence>
<dbReference type="RefSeq" id="WP_308949227.1">
    <property type="nucleotide sequence ID" value="NZ_JARXHW010000010.1"/>
</dbReference>
<evidence type="ECO:0000313" key="2">
    <source>
        <dbReference type="EMBL" id="MDQ8207090.1"/>
    </source>
</evidence>
<protein>
    <recommendedName>
        <fullName evidence="4">PEP-CTERM protein-sorting domain-containing protein</fullName>
    </recommendedName>
</protein>
<accession>A0ABU1ASG7</accession>
<feature type="signal peptide" evidence="1">
    <location>
        <begin position="1"/>
        <end position="26"/>
    </location>
</feature>
<evidence type="ECO:0000313" key="3">
    <source>
        <dbReference type="Proteomes" id="UP001225316"/>
    </source>
</evidence>
<dbReference type="Proteomes" id="UP001225316">
    <property type="component" value="Unassembled WGS sequence"/>
</dbReference>
<reference evidence="2 3" key="1">
    <citation type="submission" date="2023-04" db="EMBL/GenBank/DDBJ databases">
        <title>A novel bacteria isolated from coastal sediment.</title>
        <authorList>
            <person name="Liu X.-J."/>
            <person name="Du Z.-J."/>
        </authorList>
    </citation>
    <scope>NUCLEOTIDE SEQUENCE [LARGE SCALE GENOMIC DNA]</scope>
    <source>
        <strain evidence="2 3">SDUM461003</strain>
    </source>
</reference>
<name>A0ABU1ASG7_9BACT</name>
<keyword evidence="1" id="KW-0732">Signal</keyword>
<proteinExistence type="predicted"/>
<organism evidence="2 3">
    <name type="scientific">Thalassobacterium maritimum</name>
    <dbReference type="NCBI Taxonomy" id="3041265"/>
    <lineage>
        <taxon>Bacteria</taxon>
        <taxon>Pseudomonadati</taxon>
        <taxon>Verrucomicrobiota</taxon>
        <taxon>Opitutia</taxon>
        <taxon>Puniceicoccales</taxon>
        <taxon>Coraliomargaritaceae</taxon>
        <taxon>Thalassobacterium</taxon>
    </lineage>
</organism>